<comment type="caution">
    <text evidence="2">The sequence shown here is derived from an EMBL/GenBank/DDBJ whole genome shotgun (WGS) entry which is preliminary data.</text>
</comment>
<keyword evidence="3" id="KW-1185">Reference proteome</keyword>
<protein>
    <submittedName>
        <fullName evidence="2">Uncharacterized protein</fullName>
    </submittedName>
</protein>
<name>A0A8K0C7F5_IGNLU</name>
<gene>
    <name evidence="2" type="ORF">ILUMI_25941</name>
</gene>
<dbReference type="EMBL" id="VTPC01091003">
    <property type="protein sequence ID" value="KAF2880232.1"/>
    <property type="molecule type" value="Genomic_DNA"/>
</dbReference>
<dbReference type="Proteomes" id="UP000801492">
    <property type="component" value="Unassembled WGS sequence"/>
</dbReference>
<feature type="region of interest" description="Disordered" evidence="1">
    <location>
        <begin position="1"/>
        <end position="20"/>
    </location>
</feature>
<dbReference type="AlphaFoldDB" id="A0A8K0C7F5"/>
<evidence type="ECO:0000313" key="3">
    <source>
        <dbReference type="Proteomes" id="UP000801492"/>
    </source>
</evidence>
<accession>A0A8K0C7F5</accession>
<organism evidence="2 3">
    <name type="scientific">Ignelater luminosus</name>
    <name type="common">Cucubano</name>
    <name type="synonym">Pyrophorus luminosus</name>
    <dbReference type="NCBI Taxonomy" id="2038154"/>
    <lineage>
        <taxon>Eukaryota</taxon>
        <taxon>Metazoa</taxon>
        <taxon>Ecdysozoa</taxon>
        <taxon>Arthropoda</taxon>
        <taxon>Hexapoda</taxon>
        <taxon>Insecta</taxon>
        <taxon>Pterygota</taxon>
        <taxon>Neoptera</taxon>
        <taxon>Endopterygota</taxon>
        <taxon>Coleoptera</taxon>
        <taxon>Polyphaga</taxon>
        <taxon>Elateriformia</taxon>
        <taxon>Elateroidea</taxon>
        <taxon>Elateridae</taxon>
        <taxon>Agrypninae</taxon>
        <taxon>Pyrophorini</taxon>
        <taxon>Ignelater</taxon>
    </lineage>
</organism>
<sequence length="402" mass="45756">MRGEQRENPKQTNDSKEQIKKIKNELQETNNKLEQTEKNEKRQNLVITGVPIETANDKILKMQIKDFIKETRARGLKVDSTVCAVLGLHVEVDWLALQKPHTGCLMGQYGRWDGLIWSVKIFLLVEVVEHSNPPVQESVERFLAGRHDQHKSRLHIRQFGFYATYADERKLVLSEGLTHVLRGEAEKVLPDKSGDEDNEIWWELSIGAGQEGRRAGGEVENRKVGGRVGLRVGRTECKRVDGSGVRRNHFHGNLFVALWFRFGDYTFGAGRGLLASPRSRTTRRLLTRIECLCGTNNNCANTSESSTACNLSLQQQVENFWALENPVMGSNESLNLTTTEIVYIGDTRGTAVYSLEWNLSKDLQKKREFLKFISEYRELNHMELMTQLPSSTCPQKVLITIV</sequence>
<evidence type="ECO:0000256" key="1">
    <source>
        <dbReference type="SAM" id="MobiDB-lite"/>
    </source>
</evidence>
<reference evidence="2" key="1">
    <citation type="submission" date="2019-08" db="EMBL/GenBank/DDBJ databases">
        <title>The genome of the North American firefly Photinus pyralis.</title>
        <authorList>
            <consortium name="Photinus pyralis genome working group"/>
            <person name="Fallon T.R."/>
            <person name="Sander Lower S.E."/>
            <person name="Weng J.-K."/>
        </authorList>
    </citation>
    <scope>NUCLEOTIDE SEQUENCE</scope>
    <source>
        <strain evidence="2">TRF0915ILg1</strain>
        <tissue evidence="2">Whole body</tissue>
    </source>
</reference>
<evidence type="ECO:0000313" key="2">
    <source>
        <dbReference type="EMBL" id="KAF2880232.1"/>
    </source>
</evidence>
<proteinExistence type="predicted"/>